<dbReference type="EMBL" id="PPEK01000019">
    <property type="protein sequence ID" value="PNV66843.1"/>
    <property type="molecule type" value="Genomic_DNA"/>
</dbReference>
<keyword evidence="1" id="KW-1133">Transmembrane helix</keyword>
<dbReference type="Proteomes" id="UP000236197">
    <property type="component" value="Unassembled WGS sequence"/>
</dbReference>
<reference evidence="3" key="1">
    <citation type="submission" date="2018-01" db="EMBL/GenBank/DDBJ databases">
        <title>Rubneribacter badeniensis gen. nov., sp. nov., and Colonibacter rubneri, gen. nov., sp. nov., WGS of new members of the Eggerthellaceae.</title>
        <authorList>
            <person name="Danylec N."/>
            <person name="Stoll D.A."/>
            <person name="Doetsch A."/>
            <person name="Kulling S.E."/>
            <person name="Huch M."/>
        </authorList>
    </citation>
    <scope>NUCLEOTIDE SEQUENCE [LARGE SCALE GENOMIC DNA]</scope>
    <source>
        <strain evidence="3">ResAG-96</strain>
    </source>
</reference>
<dbReference type="RefSeq" id="WP_103265800.1">
    <property type="nucleotide sequence ID" value="NZ_CABMLE010000019.1"/>
</dbReference>
<proteinExistence type="predicted"/>
<evidence type="ECO:0000256" key="1">
    <source>
        <dbReference type="SAM" id="Phobius"/>
    </source>
</evidence>
<keyword evidence="3" id="KW-1185">Reference proteome</keyword>
<feature type="transmembrane region" description="Helical" evidence="1">
    <location>
        <begin position="33"/>
        <end position="53"/>
    </location>
</feature>
<dbReference type="AlphaFoldDB" id="A0A2K2U944"/>
<comment type="caution">
    <text evidence="2">The sequence shown here is derived from an EMBL/GenBank/DDBJ whole genome shotgun (WGS) entry which is preliminary data.</text>
</comment>
<keyword evidence="1" id="KW-0812">Transmembrane</keyword>
<name>A0A2K2U944_9ACTN</name>
<evidence type="ECO:0000313" key="2">
    <source>
        <dbReference type="EMBL" id="PNV66843.1"/>
    </source>
</evidence>
<accession>A0A2K2U944</accession>
<organism evidence="2 3">
    <name type="scientific">Enteroscipio rubneri</name>
    <dbReference type="NCBI Taxonomy" id="2070686"/>
    <lineage>
        <taxon>Bacteria</taxon>
        <taxon>Bacillati</taxon>
        <taxon>Actinomycetota</taxon>
        <taxon>Coriobacteriia</taxon>
        <taxon>Eggerthellales</taxon>
        <taxon>Eggerthellaceae</taxon>
        <taxon>Enteroscipio</taxon>
    </lineage>
</organism>
<sequence>MVWQFNPVSRLCATLRSVRARLASQRGDTLVEALMALLIAALGAALLATMVAVSSGVTAQTRSVQDADFAAESQTYDSTGSTSIGGVARISAGGVAQTVPVIVYASNDGTFARYVGGRGY</sequence>
<keyword evidence="1" id="KW-0472">Membrane</keyword>
<evidence type="ECO:0000313" key="3">
    <source>
        <dbReference type="Proteomes" id="UP000236197"/>
    </source>
</evidence>
<gene>
    <name evidence="2" type="ORF">C2L71_10985</name>
</gene>
<protein>
    <submittedName>
        <fullName evidence="2">Uncharacterized protein</fullName>
    </submittedName>
</protein>